<dbReference type="InterPro" id="IPR007348">
    <property type="entry name" value="CopC_dom"/>
</dbReference>
<feature type="compositionally biased region" description="Low complexity" evidence="3">
    <location>
        <begin position="244"/>
        <end position="267"/>
    </location>
</feature>
<evidence type="ECO:0000256" key="3">
    <source>
        <dbReference type="SAM" id="MobiDB-lite"/>
    </source>
</evidence>
<dbReference type="GO" id="GO:0005507">
    <property type="term" value="F:copper ion binding"/>
    <property type="evidence" value="ECO:0007669"/>
    <property type="project" value="InterPro"/>
</dbReference>
<dbReference type="Proteomes" id="UP000279968">
    <property type="component" value="Unassembled WGS sequence"/>
</dbReference>
<evidence type="ECO:0000256" key="1">
    <source>
        <dbReference type="ARBA" id="ARBA00022729"/>
    </source>
</evidence>
<dbReference type="GO" id="GO:0046688">
    <property type="term" value="P:response to copper ion"/>
    <property type="evidence" value="ECO:0007669"/>
    <property type="project" value="InterPro"/>
</dbReference>
<keyword evidence="1 5" id="KW-0732">Signal</keyword>
<evidence type="ECO:0000259" key="6">
    <source>
        <dbReference type="Pfam" id="PF04234"/>
    </source>
</evidence>
<feature type="region of interest" description="Disordered" evidence="3">
    <location>
        <begin position="159"/>
        <end position="209"/>
    </location>
</feature>
<comment type="caution">
    <text evidence="7">The sequence shown here is derived from an EMBL/GenBank/DDBJ whole genome shotgun (WGS) entry which is preliminary data.</text>
</comment>
<organism evidence="7 8">
    <name type="scientific">Micromonospora costi</name>
    <dbReference type="NCBI Taxonomy" id="1530042"/>
    <lineage>
        <taxon>Bacteria</taxon>
        <taxon>Bacillati</taxon>
        <taxon>Actinomycetota</taxon>
        <taxon>Actinomycetes</taxon>
        <taxon>Micromonosporales</taxon>
        <taxon>Micromonosporaceae</taxon>
        <taxon>Micromonospora</taxon>
    </lineage>
</organism>
<keyword evidence="8" id="KW-1185">Reference proteome</keyword>
<reference evidence="7 8" key="1">
    <citation type="journal article" date="2015" name="Int. J. Syst. Evol. Microbiol.">
        <title>Micromonospora costi sp. nov., isolated from a leaf of Costus speciosus.</title>
        <authorList>
            <person name="Thawai C."/>
        </authorList>
    </citation>
    <scope>NUCLEOTIDE SEQUENCE [LARGE SCALE GENOMIC DNA]</scope>
    <source>
        <strain evidence="7 8">CS1-12</strain>
    </source>
</reference>
<dbReference type="RefSeq" id="WP_120782267.1">
    <property type="nucleotide sequence ID" value="NZ_JBHLUP010000005.1"/>
</dbReference>
<evidence type="ECO:0000256" key="4">
    <source>
        <dbReference type="SAM" id="Phobius"/>
    </source>
</evidence>
<proteinExistence type="predicted"/>
<dbReference type="Pfam" id="PF04234">
    <property type="entry name" value="CopC"/>
    <property type="match status" value="1"/>
</dbReference>
<feature type="compositionally biased region" description="Low complexity" evidence="3">
    <location>
        <begin position="276"/>
        <end position="286"/>
    </location>
</feature>
<feature type="signal peptide" evidence="5">
    <location>
        <begin position="1"/>
        <end position="28"/>
    </location>
</feature>
<accession>A0A3A9ZUS7</accession>
<dbReference type="InterPro" id="IPR014755">
    <property type="entry name" value="Cu-Rt/internalin_Ig-like"/>
</dbReference>
<evidence type="ECO:0000256" key="5">
    <source>
        <dbReference type="SAM" id="SignalP"/>
    </source>
</evidence>
<keyword evidence="4" id="KW-0472">Membrane</keyword>
<evidence type="ECO:0000313" key="8">
    <source>
        <dbReference type="Proteomes" id="UP000279968"/>
    </source>
</evidence>
<evidence type="ECO:0000256" key="2">
    <source>
        <dbReference type="ARBA" id="ARBA00023008"/>
    </source>
</evidence>
<keyword evidence="2" id="KW-0186">Copper</keyword>
<dbReference type="InterPro" id="IPR014756">
    <property type="entry name" value="Ig_E-set"/>
</dbReference>
<feature type="transmembrane region" description="Helical" evidence="4">
    <location>
        <begin position="217"/>
        <end position="237"/>
    </location>
</feature>
<dbReference type="AlphaFoldDB" id="A0A3A9ZUS7"/>
<keyword evidence="4" id="KW-0812">Transmembrane</keyword>
<protein>
    <submittedName>
        <fullName evidence="7">Copper resistance protein CopC</fullName>
    </submittedName>
</protein>
<dbReference type="Gene3D" id="2.60.40.1220">
    <property type="match status" value="1"/>
</dbReference>
<feature type="chain" id="PRO_5038917568" evidence="5">
    <location>
        <begin position="29"/>
        <end position="671"/>
    </location>
</feature>
<feature type="region of interest" description="Disordered" evidence="3">
    <location>
        <begin position="240"/>
        <end position="302"/>
    </location>
</feature>
<name>A0A3A9ZUS7_9ACTN</name>
<dbReference type="SUPFAM" id="SSF81296">
    <property type="entry name" value="E set domains"/>
    <property type="match status" value="1"/>
</dbReference>
<feature type="domain" description="CopC" evidence="6">
    <location>
        <begin position="36"/>
        <end position="152"/>
    </location>
</feature>
<dbReference type="GO" id="GO:0042597">
    <property type="term" value="C:periplasmic space"/>
    <property type="evidence" value="ECO:0007669"/>
    <property type="project" value="InterPro"/>
</dbReference>
<dbReference type="EMBL" id="RBAN01000005">
    <property type="protein sequence ID" value="RKN52035.1"/>
    <property type="molecule type" value="Genomic_DNA"/>
</dbReference>
<evidence type="ECO:0000313" key="7">
    <source>
        <dbReference type="EMBL" id="RKN52035.1"/>
    </source>
</evidence>
<keyword evidence="4" id="KW-1133">Transmembrane helix</keyword>
<feature type="region of interest" description="Disordered" evidence="3">
    <location>
        <begin position="390"/>
        <end position="445"/>
    </location>
</feature>
<dbReference type="OrthoDB" id="128043at2"/>
<feature type="compositionally biased region" description="Low complexity" evidence="3">
    <location>
        <begin position="193"/>
        <end position="209"/>
    </location>
</feature>
<feature type="compositionally biased region" description="Low complexity" evidence="3">
    <location>
        <begin position="393"/>
        <end position="415"/>
    </location>
</feature>
<gene>
    <name evidence="7" type="ORF">D7193_26020</name>
</gene>
<feature type="transmembrane region" description="Helical" evidence="4">
    <location>
        <begin position="366"/>
        <end position="388"/>
    </location>
</feature>
<sequence>MRRLPPILGRAFSGLLALVLASAVAVLAAPPPAAAHGTLAMATPADGATVNEPLAAVRLYFTEKVASNAYFTITAPGGGRVDNGWSHGEPVPLEKPVREYFLVDGTFQPRDYTTGFPAVVTLAHLPAAGRYSVSYLSVASDGDLVRGAVTFRYSGPVTAAPQGWRPPANQPDPALLAATDQHGGGSGTPPATPATATAAPAPAASATAADGGGDLGWPVWTGAAAAVAAALAGVVAWRRRPTRSARAARGSGRIRPASRRTGGAARPGRPKEVARRATTGRTATAAGSGGKRRPAAVPAARTGGVAVTARAAAVTGSPVREDTATPASSVATAVGAPGAVVADAPAIPGPEGPPVTGGPRLSNTRVGLVVGGLVVALLAGFGLGRLGAGGESAAGRTPTAPAGGAPAAGQAVSAGDGHQHAPGTGPHTHPGDAGAPPASGTVVSAGGYTLQPLERSQPAGASVDYRFRIVGPDRQAATRFAVVHDKPLHLIVVGRDLAGYQHLHPTMAPDGTWSVPLRLARAGGYRVYADFSVTGAAGTPLPLVLGVDHLVPGAHTPAPLPPPQPQATAGPFTVSMEGTPTVGVTTPMVFRVSGGGGPGPAALERYLGAYGHLVVVREGDLGYVHVHPEPELVDGAVTFWLTAPSPGRYRAFFDFQVGGTVRTAEYTITVT</sequence>